<dbReference type="CDD" id="cd00408">
    <property type="entry name" value="DHDPS-like"/>
    <property type="match status" value="1"/>
</dbReference>
<evidence type="ECO:0000256" key="1">
    <source>
        <dbReference type="ARBA" id="ARBA00023239"/>
    </source>
</evidence>
<organism evidence="2 3">
    <name type="scientific">Rhizosaccharibacter radicis</name>
    <dbReference type="NCBI Taxonomy" id="2782605"/>
    <lineage>
        <taxon>Bacteria</taxon>
        <taxon>Pseudomonadati</taxon>
        <taxon>Pseudomonadota</taxon>
        <taxon>Alphaproteobacteria</taxon>
        <taxon>Acetobacterales</taxon>
        <taxon>Acetobacteraceae</taxon>
        <taxon>Rhizosaccharibacter</taxon>
    </lineage>
</organism>
<keyword evidence="1" id="KW-0456">Lyase</keyword>
<dbReference type="Proteomes" id="UP001524547">
    <property type="component" value="Unassembled WGS sequence"/>
</dbReference>
<sequence length="365" mass="39919">MTIRTARPAATNRKTWTRDRYRGIENLLLPSFGPDLRTLDEDAIRRDVRAAIAHGCFSTLYASLGHDVSTTIRALEVACDEAGGRILVGAFTEYPTLAPNVALVRGAAAAGCSHVLTMYPPQMTPRSEQEVHDYLQALIDAADIGIVLYATPHPGIEAFDPTGVALDVFDRLADLPTVAALKLTQTIDPTLARICCARFGDRLAINCVPLELMPLLAREFDIVWSGQWAVEGVQGPDRRLVAEYVALIAGKKFEAAEALYWTLHPAYKLFSAFQVPKLKLGGHPWQHLKYYQWLTGGNGGLVSVEGQSLDQVGKLLPGDREKIHATFAKLGIAVTRAAEHQFITGVEAADRGVGAEAFVRRPFYE</sequence>
<accession>A0ABT1VUN9</accession>
<dbReference type="Gene3D" id="3.20.20.70">
    <property type="entry name" value="Aldolase class I"/>
    <property type="match status" value="1"/>
</dbReference>
<keyword evidence="3" id="KW-1185">Reference proteome</keyword>
<dbReference type="SUPFAM" id="SSF51569">
    <property type="entry name" value="Aldolase"/>
    <property type="match status" value="1"/>
</dbReference>
<dbReference type="InterPro" id="IPR013785">
    <property type="entry name" value="Aldolase_TIM"/>
</dbReference>
<name>A0ABT1VUN9_9PROT</name>
<evidence type="ECO:0000313" key="3">
    <source>
        <dbReference type="Proteomes" id="UP001524547"/>
    </source>
</evidence>
<proteinExistence type="predicted"/>
<reference evidence="2 3" key="1">
    <citation type="submission" date="2022-06" db="EMBL/GenBank/DDBJ databases">
        <title>Rhizosaccharibacter gen. nov. sp. nov. KSS12, endophytic bacteria isolated from sugarcane.</title>
        <authorList>
            <person name="Pitiwittayakul N."/>
        </authorList>
    </citation>
    <scope>NUCLEOTIDE SEQUENCE [LARGE SCALE GENOMIC DNA]</scope>
    <source>
        <strain evidence="2 3">KSS12</strain>
    </source>
</reference>
<dbReference type="SMART" id="SM01130">
    <property type="entry name" value="DHDPS"/>
    <property type="match status" value="1"/>
</dbReference>
<evidence type="ECO:0000313" key="2">
    <source>
        <dbReference type="EMBL" id="MCQ8240055.1"/>
    </source>
</evidence>
<comment type="caution">
    <text evidence="2">The sequence shown here is derived from an EMBL/GenBank/DDBJ whole genome shotgun (WGS) entry which is preliminary data.</text>
</comment>
<dbReference type="InterPro" id="IPR002220">
    <property type="entry name" value="DapA-like"/>
</dbReference>
<dbReference type="RefSeq" id="WP_422918785.1">
    <property type="nucleotide sequence ID" value="NZ_JAMZEJ010000002.1"/>
</dbReference>
<protein>
    <submittedName>
        <fullName evidence="2">Dihydrodipicolinate synthase family protein</fullName>
    </submittedName>
</protein>
<gene>
    <name evidence="2" type="ORF">NFI88_04270</name>
</gene>
<dbReference type="Pfam" id="PF00701">
    <property type="entry name" value="DHDPS"/>
    <property type="match status" value="1"/>
</dbReference>
<dbReference type="EMBL" id="JAMZEJ010000002">
    <property type="protein sequence ID" value="MCQ8240055.1"/>
    <property type="molecule type" value="Genomic_DNA"/>
</dbReference>